<evidence type="ECO:0000313" key="2">
    <source>
        <dbReference type="Proteomes" id="UP001139981"/>
    </source>
</evidence>
<keyword evidence="2" id="KW-1185">Reference proteome</keyword>
<name>A0ACC1M9J6_9FUNG</name>
<accession>A0ACC1M9J6</accession>
<evidence type="ECO:0000313" key="1">
    <source>
        <dbReference type="EMBL" id="KAJ2900822.1"/>
    </source>
</evidence>
<gene>
    <name evidence="1" type="primary">OXR1</name>
    <name evidence="1" type="ORF">IWW38_000197</name>
</gene>
<dbReference type="Proteomes" id="UP001139981">
    <property type="component" value="Unassembled WGS sequence"/>
</dbReference>
<comment type="caution">
    <text evidence="1">The sequence shown here is derived from an EMBL/GenBank/DDBJ whole genome shotgun (WGS) entry which is preliminary data.</text>
</comment>
<protein>
    <submittedName>
        <fullName evidence="1">Oxidation resistance protein 1</fullName>
    </submittedName>
</protein>
<dbReference type="EMBL" id="JANBVB010000002">
    <property type="protein sequence ID" value="KAJ2900822.1"/>
    <property type="molecule type" value="Genomic_DNA"/>
</dbReference>
<organism evidence="1 2">
    <name type="scientific">Coemansia aciculifera</name>
    <dbReference type="NCBI Taxonomy" id="417176"/>
    <lineage>
        <taxon>Eukaryota</taxon>
        <taxon>Fungi</taxon>
        <taxon>Fungi incertae sedis</taxon>
        <taxon>Zoopagomycota</taxon>
        <taxon>Kickxellomycotina</taxon>
        <taxon>Kickxellomycetes</taxon>
        <taxon>Kickxellales</taxon>
        <taxon>Kickxellaceae</taxon>
        <taxon>Coemansia</taxon>
    </lineage>
</organism>
<reference evidence="1" key="1">
    <citation type="submission" date="2022-07" db="EMBL/GenBank/DDBJ databases">
        <title>Phylogenomic reconstructions and comparative analyses of Kickxellomycotina fungi.</title>
        <authorList>
            <person name="Reynolds N.K."/>
            <person name="Stajich J.E."/>
            <person name="Barry K."/>
            <person name="Grigoriev I.V."/>
            <person name="Crous P."/>
            <person name="Smith M.E."/>
        </authorList>
    </citation>
    <scope>NUCLEOTIDE SEQUENCE</scope>
    <source>
        <strain evidence="1">CBS 190363</strain>
    </source>
</reference>
<proteinExistence type="predicted"/>
<sequence length="345" mass="37608">MSLRKYASTESDDSVPAQPRSLASRLLNFGFGHSDHSYSGHSSEHGSGHDESDDGRHQKDDATPDSSSQSEDLQTAATTSKYLLSPSAMAVSTAHHHMDDAAGTHSASSDVSPASEEDTARATHEAMNTPITIPHSNTAPAATHGHSRPPVHLLGRNEDSPKIMTAAIAGELRSLLPVQQRLAKSWRLVYSMDQHGISFNTMLALCSREGAMLLAVKDTKGKVFGAFLNESLRLSPTFYGQGSCFLWKAYRSNPQSRKKDAVKSFKYTGDNEYFVMCDPDFMAVGGGRGKFGLWIKSDFLHGYSARCPTFNNDPLGLDPSHPKNAEADAQQEFVVGHFEIWAFNT</sequence>